<dbReference type="AlphaFoldDB" id="A0A9W8GNU7"/>
<protein>
    <submittedName>
        <fullName evidence="1">Uncharacterized protein</fullName>
    </submittedName>
</protein>
<gene>
    <name evidence="1" type="ORF">GGI19_006150</name>
</gene>
<reference evidence="1" key="1">
    <citation type="submission" date="2022-07" db="EMBL/GenBank/DDBJ databases">
        <title>Phylogenomic reconstructions and comparative analyses of Kickxellomycotina fungi.</title>
        <authorList>
            <person name="Reynolds N.K."/>
            <person name="Stajich J.E."/>
            <person name="Barry K."/>
            <person name="Grigoriev I.V."/>
            <person name="Crous P."/>
            <person name="Smith M.E."/>
        </authorList>
    </citation>
    <scope>NUCLEOTIDE SEQUENCE</scope>
    <source>
        <strain evidence="1">BCRC 34297</strain>
    </source>
</reference>
<dbReference type="Proteomes" id="UP001140011">
    <property type="component" value="Unassembled WGS sequence"/>
</dbReference>
<evidence type="ECO:0000313" key="2">
    <source>
        <dbReference type="Proteomes" id="UP001140011"/>
    </source>
</evidence>
<accession>A0A9W8GNU7</accession>
<evidence type="ECO:0000313" key="1">
    <source>
        <dbReference type="EMBL" id="KAJ2748351.1"/>
    </source>
</evidence>
<proteinExistence type="predicted"/>
<dbReference type="EMBL" id="JANBUH010001106">
    <property type="protein sequence ID" value="KAJ2748351.1"/>
    <property type="molecule type" value="Genomic_DNA"/>
</dbReference>
<comment type="caution">
    <text evidence="1">The sequence shown here is derived from an EMBL/GenBank/DDBJ whole genome shotgun (WGS) entry which is preliminary data.</text>
</comment>
<dbReference type="OrthoDB" id="5517639at2759"/>
<keyword evidence="2" id="KW-1185">Reference proteome</keyword>
<organism evidence="1 2">
    <name type="scientific">Coemansia pectinata</name>
    <dbReference type="NCBI Taxonomy" id="1052879"/>
    <lineage>
        <taxon>Eukaryota</taxon>
        <taxon>Fungi</taxon>
        <taxon>Fungi incertae sedis</taxon>
        <taxon>Zoopagomycota</taxon>
        <taxon>Kickxellomycotina</taxon>
        <taxon>Kickxellomycetes</taxon>
        <taxon>Kickxellales</taxon>
        <taxon>Kickxellaceae</taxon>
        <taxon>Coemansia</taxon>
    </lineage>
</organism>
<sequence length="239" mass="27006">MIPKVNDVCIEIDGYSDPDTTFTQHFSRLVTQLCGLGSRVKYSCKDDRDPPMASQLDEIRDLVHPSFEDEYGCNPSLYLARRNSQTLQSLCLKSRYLRDAVSLIRSPDGGYVTYPCLHTLELWEYKIVCYMQPPVFPGAVPFPSLHSLRVNLPALLGDDVLFRGNSATLESLVLKVDDYVVPMLRQHSVFTPTSHPKLQCVRLERLDRLVPEPFSTYTEVVRFVLSIGPGAPVRGIEEV</sequence>
<feature type="non-terminal residue" evidence="1">
    <location>
        <position position="239"/>
    </location>
</feature>
<name>A0A9W8GNU7_9FUNG</name>